<evidence type="ECO:0000256" key="1">
    <source>
        <dbReference type="ARBA" id="ARBA00023015"/>
    </source>
</evidence>
<organism evidence="6 7">
    <name type="scientific">Lactiplantibacillus daoliensis</name>
    <dbReference type="NCBI Taxonomy" id="2559916"/>
    <lineage>
        <taxon>Bacteria</taxon>
        <taxon>Bacillati</taxon>
        <taxon>Bacillota</taxon>
        <taxon>Bacilli</taxon>
        <taxon>Lactobacillales</taxon>
        <taxon>Lactobacillaceae</taxon>
        <taxon>Lactiplantibacillus</taxon>
    </lineage>
</organism>
<comment type="caution">
    <text evidence="6">The sequence shown here is derived from an EMBL/GenBank/DDBJ whole genome shotgun (WGS) entry which is preliminary data.</text>
</comment>
<feature type="DNA-binding region" description="H-T-H motif" evidence="4">
    <location>
        <begin position="32"/>
        <end position="51"/>
    </location>
</feature>
<dbReference type="PANTHER" id="PTHR47506:SF1">
    <property type="entry name" value="HTH-TYPE TRANSCRIPTIONAL REGULATOR YJDC"/>
    <property type="match status" value="1"/>
</dbReference>
<keyword evidence="2 4" id="KW-0238">DNA-binding</keyword>
<evidence type="ECO:0000313" key="7">
    <source>
        <dbReference type="Proteomes" id="UP001596227"/>
    </source>
</evidence>
<feature type="domain" description="HTH tetR-type" evidence="5">
    <location>
        <begin position="9"/>
        <end position="69"/>
    </location>
</feature>
<dbReference type="RefSeq" id="WP_379858495.1">
    <property type="nucleotide sequence ID" value="NZ_BJDH01000003.1"/>
</dbReference>
<dbReference type="Proteomes" id="UP001596227">
    <property type="component" value="Unassembled WGS sequence"/>
</dbReference>
<dbReference type="Gene3D" id="1.10.357.10">
    <property type="entry name" value="Tetracycline Repressor, domain 2"/>
    <property type="match status" value="1"/>
</dbReference>
<keyword evidence="1" id="KW-0805">Transcription regulation</keyword>
<dbReference type="EMBL" id="JBHSSB010000016">
    <property type="protein sequence ID" value="MFC6295238.1"/>
    <property type="molecule type" value="Genomic_DNA"/>
</dbReference>
<gene>
    <name evidence="6" type="ORF">ACFQH1_08480</name>
</gene>
<dbReference type="SUPFAM" id="SSF46689">
    <property type="entry name" value="Homeodomain-like"/>
    <property type="match status" value="1"/>
</dbReference>
<accession>A0ABW1UJB5</accession>
<dbReference type="PANTHER" id="PTHR47506">
    <property type="entry name" value="TRANSCRIPTIONAL REGULATORY PROTEIN"/>
    <property type="match status" value="1"/>
</dbReference>
<dbReference type="Pfam" id="PF00440">
    <property type="entry name" value="TetR_N"/>
    <property type="match status" value="1"/>
</dbReference>
<evidence type="ECO:0000256" key="2">
    <source>
        <dbReference type="ARBA" id="ARBA00023125"/>
    </source>
</evidence>
<dbReference type="Gene3D" id="1.10.10.60">
    <property type="entry name" value="Homeodomain-like"/>
    <property type="match status" value="1"/>
</dbReference>
<evidence type="ECO:0000256" key="4">
    <source>
        <dbReference type="PROSITE-ProRule" id="PRU00335"/>
    </source>
</evidence>
<dbReference type="InterPro" id="IPR001647">
    <property type="entry name" value="HTH_TetR"/>
</dbReference>
<keyword evidence="3" id="KW-0804">Transcription</keyword>
<proteinExistence type="predicted"/>
<evidence type="ECO:0000313" key="6">
    <source>
        <dbReference type="EMBL" id="MFC6295238.1"/>
    </source>
</evidence>
<dbReference type="InterPro" id="IPR009057">
    <property type="entry name" value="Homeodomain-like_sf"/>
</dbReference>
<evidence type="ECO:0000259" key="5">
    <source>
        <dbReference type="PROSITE" id="PS50977"/>
    </source>
</evidence>
<protein>
    <submittedName>
        <fullName evidence="6">TetR/AcrR family transcriptional regulator</fullName>
    </submittedName>
</protein>
<dbReference type="InterPro" id="IPR036271">
    <property type="entry name" value="Tet_transcr_reg_TetR-rel_C_sf"/>
</dbReference>
<keyword evidence="7" id="KW-1185">Reference proteome</keyword>
<dbReference type="SUPFAM" id="SSF48498">
    <property type="entry name" value="Tetracyclin repressor-like, C-terminal domain"/>
    <property type="match status" value="1"/>
</dbReference>
<reference evidence="7" key="1">
    <citation type="journal article" date="2019" name="Int. J. Syst. Evol. Microbiol.">
        <title>The Global Catalogue of Microorganisms (GCM) 10K type strain sequencing project: providing services to taxonomists for standard genome sequencing and annotation.</title>
        <authorList>
            <consortium name="The Broad Institute Genomics Platform"/>
            <consortium name="The Broad Institute Genome Sequencing Center for Infectious Disease"/>
            <person name="Wu L."/>
            <person name="Ma J."/>
        </authorList>
    </citation>
    <scope>NUCLEOTIDE SEQUENCE [LARGE SCALE GENOMIC DNA]</scope>
    <source>
        <strain evidence="7">CCM 8934</strain>
    </source>
</reference>
<evidence type="ECO:0000256" key="3">
    <source>
        <dbReference type="ARBA" id="ARBA00023163"/>
    </source>
</evidence>
<name>A0ABW1UJB5_9LACO</name>
<sequence length="197" mass="22108">MNKLPAKKTFSDEEVIAQIMQLFWQNGYYHTSMDEIVATSGVKKQSLYNAFGDKHTLYLKSLQHYHQQILAACAQAMQQLEQNGESPLTVLMMLYSRGLTEPKQPTGDLMANAIAEFGATDSDVKQATDHFYEDYLTLMASVILKGQASQTIMTTATSMTLAQSLLEARIGLQTRLRQGAQPNIAEHERTWQAFLQP</sequence>
<dbReference type="PROSITE" id="PS50977">
    <property type="entry name" value="HTH_TETR_2"/>
    <property type="match status" value="1"/>
</dbReference>